<dbReference type="SUPFAM" id="SSF55186">
    <property type="entry name" value="ThrRS/AlaRS common domain"/>
    <property type="match status" value="1"/>
</dbReference>
<dbReference type="CDD" id="cd01667">
    <property type="entry name" value="TGS_ThrRS"/>
    <property type="match status" value="1"/>
</dbReference>
<dbReference type="Gene3D" id="3.10.20.30">
    <property type="match status" value="1"/>
</dbReference>
<dbReference type="GO" id="GO:0000166">
    <property type="term" value="F:nucleotide binding"/>
    <property type="evidence" value="ECO:0007669"/>
    <property type="project" value="InterPro"/>
</dbReference>
<sequence>IAYSDVHLYQCLILKIIGRPMAANIEFYHLRFEKPYMTLRKSQTHPFFRDTSGLLIETASEGVVMKFLEEEVIDFCKLILDFIAEIQSVIGGDINSTVMERSVLAEVNGQLWDMHRPLEEECTLKFLHFRQPDPHYVNKAFWRSGSLMLGAVLESAFKDDFYIELCSFPSPNVRSGSFLYDVDLKMGSWTPSKEELRSLSSEMVKLALAKQIFQRLEVDASLALKIFANNRYKKAQVPHIAAQSRTGNSVTLYRVGDFIDMSRGPMISNTSHLGKVTIGAVHRLNTDGCTLHRIQGVALPKGFMLNHFTYGIIEERSKQLNSGRVPVIAAFERPSMERTTEYSMQE</sequence>
<dbReference type="GO" id="GO:0005739">
    <property type="term" value="C:mitochondrion"/>
    <property type="evidence" value="ECO:0007669"/>
    <property type="project" value="UniProtKB-SubCell"/>
</dbReference>
<evidence type="ECO:0000313" key="10">
    <source>
        <dbReference type="EMBL" id="CAL4060314.1"/>
    </source>
</evidence>
<dbReference type="GO" id="GO:0005840">
    <property type="term" value="C:ribosome"/>
    <property type="evidence" value="ECO:0007669"/>
    <property type="project" value="UniProtKB-KW"/>
</dbReference>
<dbReference type="PANTHER" id="PTHR11451:SF44">
    <property type="entry name" value="THREONINE--TRNA LIGASE, CHLOROPLASTIC_MITOCHONDRIAL 2"/>
    <property type="match status" value="1"/>
</dbReference>
<keyword evidence="3" id="KW-0689">Ribosomal protein</keyword>
<dbReference type="InterPro" id="IPR004095">
    <property type="entry name" value="TGS"/>
</dbReference>
<evidence type="ECO:0000256" key="2">
    <source>
        <dbReference type="ARBA" id="ARBA00022917"/>
    </source>
</evidence>
<dbReference type="InterPro" id="IPR012675">
    <property type="entry name" value="Beta-grasp_dom_sf"/>
</dbReference>
<feature type="domain" description="TGS" evidence="9">
    <location>
        <begin position="94"/>
        <end position="127"/>
    </location>
</feature>
<dbReference type="GO" id="GO:0004829">
    <property type="term" value="F:threonine-tRNA ligase activity"/>
    <property type="evidence" value="ECO:0007669"/>
    <property type="project" value="TreeGrafter"/>
</dbReference>
<organism evidence="10 11">
    <name type="scientific">Meganyctiphanes norvegica</name>
    <name type="common">Northern krill</name>
    <name type="synonym">Thysanopoda norvegica</name>
    <dbReference type="NCBI Taxonomy" id="48144"/>
    <lineage>
        <taxon>Eukaryota</taxon>
        <taxon>Metazoa</taxon>
        <taxon>Ecdysozoa</taxon>
        <taxon>Arthropoda</taxon>
        <taxon>Crustacea</taxon>
        <taxon>Multicrustacea</taxon>
        <taxon>Malacostraca</taxon>
        <taxon>Eumalacostraca</taxon>
        <taxon>Eucarida</taxon>
        <taxon>Euphausiacea</taxon>
        <taxon>Euphausiidae</taxon>
        <taxon>Meganyctiphanes</taxon>
    </lineage>
</organism>
<comment type="subcellular location">
    <subcellularLocation>
        <location evidence="1">Mitochondrion</location>
    </subcellularLocation>
</comment>
<evidence type="ECO:0000256" key="8">
    <source>
        <dbReference type="ARBA" id="ARBA00075914"/>
    </source>
</evidence>
<reference evidence="10 11" key="1">
    <citation type="submission" date="2024-05" db="EMBL/GenBank/DDBJ databases">
        <authorList>
            <person name="Wallberg A."/>
        </authorList>
    </citation>
    <scope>NUCLEOTIDE SEQUENCE [LARGE SCALE GENOMIC DNA]</scope>
</reference>
<comment type="similarity">
    <text evidence="6">Belongs to the mitochondrion-specific ribosomal protein mL39 family.</text>
</comment>
<gene>
    <name evidence="10" type="ORF">MNOR_LOCUS1242</name>
</gene>
<feature type="non-terminal residue" evidence="10">
    <location>
        <position position="346"/>
    </location>
</feature>
<evidence type="ECO:0000256" key="1">
    <source>
        <dbReference type="ARBA" id="ARBA00004173"/>
    </source>
</evidence>
<protein>
    <recommendedName>
        <fullName evidence="7">Large ribosomal subunit protein mL39</fullName>
    </recommendedName>
    <alternativeName>
        <fullName evidence="8">39S ribosomal protein L39, mitochondrial</fullName>
    </alternativeName>
</protein>
<dbReference type="Pfam" id="PF02824">
    <property type="entry name" value="TGS"/>
    <property type="match status" value="1"/>
</dbReference>
<comment type="caution">
    <text evidence="10">The sequence shown here is derived from an EMBL/GenBank/DDBJ whole genome shotgun (WGS) entry which is preliminary data.</text>
</comment>
<name>A0AAV2PJG1_MEGNR</name>
<dbReference type="Gene3D" id="3.30.980.10">
    <property type="entry name" value="Threonyl-trna Synthetase, Chain A, domain 2"/>
    <property type="match status" value="1"/>
</dbReference>
<dbReference type="EMBL" id="CAXKWB010000327">
    <property type="protein sequence ID" value="CAL4060314.1"/>
    <property type="molecule type" value="Genomic_DNA"/>
</dbReference>
<accession>A0AAV2PJG1</accession>
<dbReference type="Proteomes" id="UP001497623">
    <property type="component" value="Unassembled WGS sequence"/>
</dbReference>
<evidence type="ECO:0000256" key="5">
    <source>
        <dbReference type="ARBA" id="ARBA00023274"/>
    </source>
</evidence>
<dbReference type="AlphaFoldDB" id="A0AAV2PJG1"/>
<feature type="non-terminal residue" evidence="10">
    <location>
        <position position="1"/>
    </location>
</feature>
<dbReference type="GO" id="GO:1990904">
    <property type="term" value="C:ribonucleoprotein complex"/>
    <property type="evidence" value="ECO:0007669"/>
    <property type="project" value="UniProtKB-KW"/>
</dbReference>
<evidence type="ECO:0000256" key="6">
    <source>
        <dbReference type="ARBA" id="ARBA00061231"/>
    </source>
</evidence>
<evidence type="ECO:0000313" key="11">
    <source>
        <dbReference type="Proteomes" id="UP001497623"/>
    </source>
</evidence>
<dbReference type="PANTHER" id="PTHR11451">
    <property type="entry name" value="THREONINE-TRNA LIGASE"/>
    <property type="match status" value="1"/>
</dbReference>
<proteinExistence type="inferred from homology"/>
<evidence type="ECO:0000259" key="9">
    <source>
        <dbReference type="Pfam" id="PF02824"/>
    </source>
</evidence>
<keyword evidence="2" id="KW-0648">Protein biosynthesis</keyword>
<dbReference type="GO" id="GO:0006435">
    <property type="term" value="P:threonyl-tRNA aminoacylation"/>
    <property type="evidence" value="ECO:0007669"/>
    <property type="project" value="TreeGrafter"/>
</dbReference>
<evidence type="ECO:0000256" key="4">
    <source>
        <dbReference type="ARBA" id="ARBA00023128"/>
    </source>
</evidence>
<dbReference type="FunFam" id="3.30.980.10:FF:000006">
    <property type="entry name" value="39S ribosomal protein L39, mitochondrial"/>
    <property type="match status" value="1"/>
</dbReference>
<keyword evidence="11" id="KW-1185">Reference proteome</keyword>
<keyword evidence="5" id="KW-0687">Ribonucleoprotein</keyword>
<dbReference type="InterPro" id="IPR018163">
    <property type="entry name" value="Thr/Ala-tRNA-synth_IIc_edit"/>
</dbReference>
<keyword evidence="4" id="KW-0496">Mitochondrion</keyword>
<evidence type="ECO:0000256" key="3">
    <source>
        <dbReference type="ARBA" id="ARBA00022980"/>
    </source>
</evidence>
<evidence type="ECO:0000256" key="7">
    <source>
        <dbReference type="ARBA" id="ARBA00071662"/>
    </source>
</evidence>